<gene>
    <name evidence="1" type="ORF">GSONMT00054985001</name>
</gene>
<accession>A0A060WNF7</accession>
<dbReference type="Proteomes" id="UP000193380">
    <property type="component" value="Unassembled WGS sequence"/>
</dbReference>
<name>A0A060WNF7_ONCMY</name>
<proteinExistence type="predicted"/>
<reference evidence="1" key="1">
    <citation type="journal article" date="2014" name="Nat. Commun.">
        <title>The rainbow trout genome provides novel insights into evolution after whole-genome duplication in vertebrates.</title>
        <authorList>
            <person name="Berthelot C."/>
            <person name="Brunet F."/>
            <person name="Chalopin D."/>
            <person name="Juanchich A."/>
            <person name="Bernard M."/>
            <person name="Noel B."/>
            <person name="Bento P."/>
            <person name="Da Silva C."/>
            <person name="Labadie K."/>
            <person name="Alberti A."/>
            <person name="Aury J.M."/>
            <person name="Louis A."/>
            <person name="Dehais P."/>
            <person name="Bardou P."/>
            <person name="Montfort J."/>
            <person name="Klopp C."/>
            <person name="Cabau C."/>
            <person name="Gaspin C."/>
            <person name="Thorgaard G.H."/>
            <person name="Boussaha M."/>
            <person name="Quillet E."/>
            <person name="Guyomard R."/>
            <person name="Galiana D."/>
            <person name="Bobe J."/>
            <person name="Volff J.N."/>
            <person name="Genet C."/>
            <person name="Wincker P."/>
            <person name="Jaillon O."/>
            <person name="Roest Crollius H."/>
            <person name="Guiguen Y."/>
        </authorList>
    </citation>
    <scope>NUCLEOTIDE SEQUENCE [LARGE SCALE GENOMIC DNA]</scope>
</reference>
<organism evidence="1 2">
    <name type="scientific">Oncorhynchus mykiss</name>
    <name type="common">Rainbow trout</name>
    <name type="synonym">Salmo gairdneri</name>
    <dbReference type="NCBI Taxonomy" id="8022"/>
    <lineage>
        <taxon>Eukaryota</taxon>
        <taxon>Metazoa</taxon>
        <taxon>Chordata</taxon>
        <taxon>Craniata</taxon>
        <taxon>Vertebrata</taxon>
        <taxon>Euteleostomi</taxon>
        <taxon>Actinopterygii</taxon>
        <taxon>Neopterygii</taxon>
        <taxon>Teleostei</taxon>
        <taxon>Protacanthopterygii</taxon>
        <taxon>Salmoniformes</taxon>
        <taxon>Salmonidae</taxon>
        <taxon>Salmoninae</taxon>
        <taxon>Oncorhynchus</taxon>
    </lineage>
</organism>
<dbReference type="PaxDb" id="8022-A0A060WNF7"/>
<dbReference type="AlphaFoldDB" id="A0A060WNF7"/>
<reference evidence="1" key="2">
    <citation type="submission" date="2014-03" db="EMBL/GenBank/DDBJ databases">
        <authorList>
            <person name="Genoscope - CEA"/>
        </authorList>
    </citation>
    <scope>NUCLEOTIDE SEQUENCE</scope>
</reference>
<dbReference type="EMBL" id="FR904647">
    <property type="protein sequence ID" value="CDQ68923.1"/>
    <property type="molecule type" value="Genomic_DNA"/>
</dbReference>
<dbReference type="STRING" id="8022.A0A060WNF7"/>
<evidence type="ECO:0000313" key="2">
    <source>
        <dbReference type="Proteomes" id="UP000193380"/>
    </source>
</evidence>
<protein>
    <submittedName>
        <fullName evidence="1">Uncharacterized protein</fullName>
    </submittedName>
</protein>
<sequence length="94" mass="10377">MSQTATLPSLIRTWPSSNSQALNPGTPSGLVQKVWFNLQLHLGRIGKEGNRQLKPNGLIYATLAYNEATKNHLDPRETAVPIYPTNTVFFGIIT</sequence>
<evidence type="ECO:0000313" key="1">
    <source>
        <dbReference type="EMBL" id="CDQ68923.1"/>
    </source>
</evidence>